<sequence length="91" mass="9872">MSEPHVTLDPSGLDAVQQKLRGPLEDQLTSALQAAIDRVRSGYAGEPVEEVCRRLLDETRAGLHPDIAAGFNPDMDEFCRVAVAIVRGEIS</sequence>
<keyword evidence="2" id="KW-1185">Reference proteome</keyword>
<accession>A0A1C5J4I3</accession>
<evidence type="ECO:0000313" key="2">
    <source>
        <dbReference type="Proteomes" id="UP000198221"/>
    </source>
</evidence>
<name>A0A1C5J4I3_9ACTN</name>
<proteinExistence type="predicted"/>
<dbReference type="AlphaFoldDB" id="A0A1C5J4I3"/>
<dbReference type="EMBL" id="LT607754">
    <property type="protein sequence ID" value="SCG65089.1"/>
    <property type="molecule type" value="Genomic_DNA"/>
</dbReference>
<gene>
    <name evidence="1" type="ORF">GA0070613_3939</name>
</gene>
<reference evidence="2" key="1">
    <citation type="submission" date="2016-06" db="EMBL/GenBank/DDBJ databases">
        <authorList>
            <person name="Varghese N."/>
            <person name="Submissions Spin"/>
        </authorList>
    </citation>
    <scope>NUCLEOTIDE SEQUENCE [LARGE SCALE GENOMIC DNA]</scope>
    <source>
        <strain evidence="2">DSM 43819</strain>
    </source>
</reference>
<evidence type="ECO:0000313" key="1">
    <source>
        <dbReference type="EMBL" id="SCG65089.1"/>
    </source>
</evidence>
<dbReference type="Proteomes" id="UP000198221">
    <property type="component" value="Chromosome I"/>
</dbReference>
<protein>
    <submittedName>
        <fullName evidence="1">Uncharacterized protein</fullName>
    </submittedName>
</protein>
<dbReference type="OrthoDB" id="3395440at2"/>
<organism evidence="1 2">
    <name type="scientific">Micromonospora inositola</name>
    <dbReference type="NCBI Taxonomy" id="47865"/>
    <lineage>
        <taxon>Bacteria</taxon>
        <taxon>Bacillati</taxon>
        <taxon>Actinomycetota</taxon>
        <taxon>Actinomycetes</taxon>
        <taxon>Micromonosporales</taxon>
        <taxon>Micromonosporaceae</taxon>
        <taxon>Micromonospora</taxon>
    </lineage>
</organism>
<dbReference type="RefSeq" id="WP_089013599.1">
    <property type="nucleotide sequence ID" value="NZ_LT607754.1"/>
</dbReference>